<name>A0A3N9WJL8_9ACTN</name>
<evidence type="ECO:0000313" key="5">
    <source>
        <dbReference type="Proteomes" id="UP000282312"/>
    </source>
</evidence>
<evidence type="ECO:0000313" key="4">
    <source>
        <dbReference type="EMBL" id="RQX01132.1"/>
    </source>
</evidence>
<organism evidence="4 5">
    <name type="scientific">Micromonospora inaquosa</name>
    <dbReference type="NCBI Taxonomy" id="2203716"/>
    <lineage>
        <taxon>Bacteria</taxon>
        <taxon>Bacillati</taxon>
        <taxon>Actinomycetota</taxon>
        <taxon>Actinomycetes</taxon>
        <taxon>Micromonosporales</taxon>
        <taxon>Micromonosporaceae</taxon>
        <taxon>Micromonospora</taxon>
    </lineage>
</organism>
<feature type="compositionally biased region" description="Polar residues" evidence="2">
    <location>
        <begin position="49"/>
        <end position="66"/>
    </location>
</feature>
<protein>
    <submittedName>
        <fullName evidence="4">Class F sortase</fullName>
    </submittedName>
</protein>
<feature type="region of interest" description="Disordered" evidence="2">
    <location>
        <begin position="34"/>
        <end position="66"/>
    </location>
</feature>
<dbReference type="Proteomes" id="UP000282312">
    <property type="component" value="Unassembled WGS sequence"/>
</dbReference>
<evidence type="ECO:0000256" key="3">
    <source>
        <dbReference type="SAM" id="SignalP"/>
    </source>
</evidence>
<comment type="caution">
    <text evidence="4">The sequence shown here is derived from an EMBL/GenBank/DDBJ whole genome shotgun (WGS) entry which is preliminary data.</text>
</comment>
<sequence>MGTPSKARRAGPLTAAAASLAAVAALAVYVSGSEPPRTAGLSAPGEGRTATSPSKPYPINPSTKHNRPFTSTVSAVPGPTAVATAATAVTDLFRLTTLEPGSVRLPLGGTARVIRREIGGDGMLPLPDGIGDAAWWGSALSAGTGAAVLAGHVNWRGEVGPFAELWRAGHGGRVEVADEHGRYRRYRIIEVHTVAKADLPRRAPDLFGQHGPHRIVLVTCGGRWVGGPLGYEANRIVVGYPD</sequence>
<dbReference type="SUPFAM" id="SSF63817">
    <property type="entry name" value="Sortase"/>
    <property type="match status" value="1"/>
</dbReference>
<evidence type="ECO:0000256" key="1">
    <source>
        <dbReference type="ARBA" id="ARBA00022801"/>
    </source>
</evidence>
<feature type="signal peptide" evidence="3">
    <location>
        <begin position="1"/>
        <end position="24"/>
    </location>
</feature>
<feature type="chain" id="PRO_5039235279" evidence="3">
    <location>
        <begin position="25"/>
        <end position="242"/>
    </location>
</feature>
<evidence type="ECO:0000256" key="2">
    <source>
        <dbReference type="SAM" id="MobiDB-lite"/>
    </source>
</evidence>
<gene>
    <name evidence="4" type="ORF">DLJ59_19260</name>
</gene>
<dbReference type="EMBL" id="QGSZ01000230">
    <property type="protein sequence ID" value="RQX01132.1"/>
    <property type="molecule type" value="Genomic_DNA"/>
</dbReference>
<proteinExistence type="predicted"/>
<dbReference type="AlphaFoldDB" id="A0A3N9WJL8"/>
<dbReference type="InterPro" id="IPR005754">
    <property type="entry name" value="Sortase"/>
</dbReference>
<dbReference type="InterPro" id="IPR023365">
    <property type="entry name" value="Sortase_dom-sf"/>
</dbReference>
<dbReference type="Gene3D" id="2.40.260.10">
    <property type="entry name" value="Sortase"/>
    <property type="match status" value="1"/>
</dbReference>
<dbReference type="CDD" id="cd05829">
    <property type="entry name" value="Sortase_F"/>
    <property type="match status" value="1"/>
</dbReference>
<dbReference type="OrthoDB" id="525039at2"/>
<dbReference type="InterPro" id="IPR042001">
    <property type="entry name" value="Sortase_F"/>
</dbReference>
<dbReference type="Pfam" id="PF04203">
    <property type="entry name" value="Sortase"/>
    <property type="match status" value="1"/>
</dbReference>
<reference evidence="4 5" key="1">
    <citation type="submission" date="2018-05" db="EMBL/GenBank/DDBJ databases">
        <title>Micromonospora from Atacama Desert.</title>
        <authorList>
            <person name="Carro L."/>
            <person name="Goodfellow M."/>
            <person name="Klenk H.-P."/>
        </authorList>
    </citation>
    <scope>NUCLEOTIDE SEQUENCE [LARGE SCALE GENOMIC DNA]</scope>
    <source>
        <strain evidence="4 5">LB39</strain>
    </source>
</reference>
<keyword evidence="5" id="KW-1185">Reference proteome</keyword>
<dbReference type="GO" id="GO:0016787">
    <property type="term" value="F:hydrolase activity"/>
    <property type="evidence" value="ECO:0007669"/>
    <property type="project" value="UniProtKB-KW"/>
</dbReference>
<accession>A0A3N9WJL8</accession>
<keyword evidence="3" id="KW-0732">Signal</keyword>
<keyword evidence="1" id="KW-0378">Hydrolase</keyword>